<accession>A0A163R0Z0</accession>
<dbReference type="EMBL" id="LRFC01000023">
    <property type="protein sequence ID" value="KZE66034.1"/>
    <property type="molecule type" value="Genomic_DNA"/>
</dbReference>
<dbReference type="Gene3D" id="3.30.420.10">
    <property type="entry name" value="Ribonuclease H-like superfamily/Ribonuclease H"/>
    <property type="match status" value="1"/>
</dbReference>
<dbReference type="SUPFAM" id="SSF53098">
    <property type="entry name" value="Ribonuclease H-like"/>
    <property type="match status" value="1"/>
</dbReference>
<name>A0A163R0Z0_9BACL</name>
<dbReference type="PROSITE" id="PS50879">
    <property type="entry name" value="RNASE_H_1"/>
    <property type="match status" value="1"/>
</dbReference>
<protein>
    <recommendedName>
        <fullName evidence="1">RNase H type-1 domain-containing protein</fullName>
    </recommendedName>
</protein>
<feature type="domain" description="RNase H type-1" evidence="1">
    <location>
        <begin position="71"/>
        <end position="208"/>
    </location>
</feature>
<dbReference type="InterPro" id="IPR002156">
    <property type="entry name" value="RNaseH_domain"/>
</dbReference>
<keyword evidence="3" id="KW-1185">Reference proteome</keyword>
<dbReference type="InterPro" id="IPR036397">
    <property type="entry name" value="RNaseH_sf"/>
</dbReference>
<dbReference type="GO" id="GO:0003676">
    <property type="term" value="F:nucleic acid binding"/>
    <property type="evidence" value="ECO:0007669"/>
    <property type="project" value="InterPro"/>
</dbReference>
<dbReference type="AlphaFoldDB" id="A0A163R0Z0"/>
<evidence type="ECO:0000259" key="1">
    <source>
        <dbReference type="PROSITE" id="PS50879"/>
    </source>
</evidence>
<evidence type="ECO:0000313" key="3">
    <source>
        <dbReference type="Proteomes" id="UP000076567"/>
    </source>
</evidence>
<dbReference type="GO" id="GO:0004523">
    <property type="term" value="F:RNA-DNA hybrid ribonuclease activity"/>
    <property type="evidence" value="ECO:0007669"/>
    <property type="project" value="InterPro"/>
</dbReference>
<comment type="caution">
    <text evidence="2">The sequence shown here is derived from an EMBL/GenBank/DDBJ whole genome shotgun (WGS) entry which is preliminary data.</text>
</comment>
<proteinExistence type="predicted"/>
<dbReference type="InterPro" id="IPR012337">
    <property type="entry name" value="RNaseH-like_sf"/>
</dbReference>
<organism evidence="2 3">
    <name type="scientific">Fictibacillus phosphorivorans</name>
    <dbReference type="NCBI Taxonomy" id="1221500"/>
    <lineage>
        <taxon>Bacteria</taxon>
        <taxon>Bacillati</taxon>
        <taxon>Bacillota</taxon>
        <taxon>Bacilli</taxon>
        <taxon>Bacillales</taxon>
        <taxon>Fictibacillaceae</taxon>
        <taxon>Fictibacillus</taxon>
    </lineage>
</organism>
<evidence type="ECO:0000313" key="2">
    <source>
        <dbReference type="EMBL" id="KZE66034.1"/>
    </source>
</evidence>
<dbReference type="Proteomes" id="UP000076567">
    <property type="component" value="Unassembled WGS sequence"/>
</dbReference>
<dbReference type="Pfam" id="PF13456">
    <property type="entry name" value="RVT_3"/>
    <property type="match status" value="1"/>
</dbReference>
<dbReference type="PANTHER" id="PTHR46387">
    <property type="entry name" value="POLYNUCLEOTIDYL TRANSFERASE, RIBONUCLEASE H-LIKE SUPERFAMILY PROTEIN"/>
    <property type="match status" value="1"/>
</dbReference>
<dbReference type="PANTHER" id="PTHR46387:SF2">
    <property type="entry name" value="RIBONUCLEASE HI"/>
    <property type="match status" value="1"/>
</dbReference>
<dbReference type="OrthoDB" id="2680098at2"/>
<gene>
    <name evidence="2" type="ORF">AWM68_06555</name>
</gene>
<dbReference type="RefSeq" id="WP_066241252.1">
    <property type="nucleotide sequence ID" value="NZ_LRFC01000023.1"/>
</dbReference>
<reference evidence="3" key="1">
    <citation type="submission" date="2016-01" db="EMBL/GenBank/DDBJ databases">
        <title>Draft genome of Chromobacterium sp. F49.</title>
        <authorList>
            <person name="Hong K.W."/>
        </authorList>
    </citation>
    <scope>NUCLEOTIDE SEQUENCE [LARGE SCALE GENOMIC DNA]</scope>
    <source>
        <strain evidence="3">P7IIIA</strain>
    </source>
</reference>
<dbReference type="CDD" id="cd09279">
    <property type="entry name" value="RNase_HI_like"/>
    <property type="match status" value="1"/>
</dbReference>
<dbReference type="NCBIfam" id="NF005822">
    <property type="entry name" value="PRK07708.1"/>
    <property type="match status" value="1"/>
</dbReference>
<sequence>MNFSIEYMYKHPKSPLKIRFVSDPMSLNEALFITADLEKTGRMSELIFIDTKGVSWTKKELLKLTEVKKEEPKNISIYFDGGYKAETGTSGQGIIVRYSQNGVNYRIKKNASLTNLESNNEAEYAALWIAAKELEELGVQYEEVNVQGDSKVVIEQLKGEWPCYEQNLQNWADKIETLFKKLQIEPVYEWVARNKNKDADQLVTQALNGKIIQAKKEVIDNL</sequence>